<dbReference type="HOGENOM" id="CLU_433504_0_0_1"/>
<dbReference type="EMBL" id="GL883100">
    <property type="protein sequence ID" value="EGG08642.1"/>
    <property type="molecule type" value="Genomic_DNA"/>
</dbReference>
<reference evidence="3" key="1">
    <citation type="journal article" date="2011" name="Proc. Natl. Acad. Sci. U.S.A.">
        <title>Obligate biotrophy features unraveled by the genomic analysis of rust fungi.</title>
        <authorList>
            <person name="Duplessis S."/>
            <person name="Cuomo C.A."/>
            <person name="Lin Y.-C."/>
            <person name="Aerts A."/>
            <person name="Tisserant E."/>
            <person name="Veneault-Fourrey C."/>
            <person name="Joly D.L."/>
            <person name="Hacquard S."/>
            <person name="Amselem J."/>
            <person name="Cantarel B.L."/>
            <person name="Chiu R."/>
            <person name="Coutinho P.M."/>
            <person name="Feau N."/>
            <person name="Field M."/>
            <person name="Frey P."/>
            <person name="Gelhaye E."/>
            <person name="Goldberg J."/>
            <person name="Grabherr M.G."/>
            <person name="Kodira C.D."/>
            <person name="Kohler A."/>
            <person name="Kuees U."/>
            <person name="Lindquist E.A."/>
            <person name="Lucas S.M."/>
            <person name="Mago R."/>
            <person name="Mauceli E."/>
            <person name="Morin E."/>
            <person name="Murat C."/>
            <person name="Pangilinan J.L."/>
            <person name="Park R."/>
            <person name="Pearson M."/>
            <person name="Quesneville H."/>
            <person name="Rouhier N."/>
            <person name="Sakthikumar S."/>
            <person name="Salamov A.A."/>
            <person name="Schmutz J."/>
            <person name="Selles B."/>
            <person name="Shapiro H."/>
            <person name="Tanguay P."/>
            <person name="Tuskan G.A."/>
            <person name="Henrissat B."/>
            <person name="Van de Peer Y."/>
            <person name="Rouze P."/>
            <person name="Ellis J.G."/>
            <person name="Dodds P.N."/>
            <person name="Schein J.E."/>
            <person name="Zhong S."/>
            <person name="Hamelin R.C."/>
            <person name="Grigoriev I.V."/>
            <person name="Szabo L.J."/>
            <person name="Martin F."/>
        </authorList>
    </citation>
    <scope>NUCLEOTIDE SEQUENCE [LARGE SCALE GENOMIC DNA]</scope>
    <source>
        <strain evidence="3">98AG31 / pathotype 3-4-7</strain>
    </source>
</reference>
<evidence type="ECO:0000256" key="1">
    <source>
        <dbReference type="SAM" id="SignalP"/>
    </source>
</evidence>
<evidence type="ECO:0000313" key="3">
    <source>
        <dbReference type="Proteomes" id="UP000001072"/>
    </source>
</evidence>
<dbReference type="RefSeq" id="XP_007408228.1">
    <property type="nucleotide sequence ID" value="XM_007408166.1"/>
</dbReference>
<evidence type="ECO:0000313" key="2">
    <source>
        <dbReference type="EMBL" id="EGG08642.1"/>
    </source>
</evidence>
<keyword evidence="1" id="KW-0732">Signal</keyword>
<dbReference type="VEuPathDB" id="FungiDB:MELLADRAFT_104919"/>
<dbReference type="KEGG" id="mlr:MELLADRAFT_104919"/>
<protein>
    <recommendedName>
        <fullName evidence="4">Secreted protein</fullName>
    </recommendedName>
</protein>
<dbReference type="AlphaFoldDB" id="F4RGI5"/>
<evidence type="ECO:0008006" key="4">
    <source>
        <dbReference type="Google" id="ProtNLM"/>
    </source>
</evidence>
<organism evidence="3">
    <name type="scientific">Melampsora larici-populina (strain 98AG31 / pathotype 3-4-7)</name>
    <name type="common">Poplar leaf rust fungus</name>
    <dbReference type="NCBI Taxonomy" id="747676"/>
    <lineage>
        <taxon>Eukaryota</taxon>
        <taxon>Fungi</taxon>
        <taxon>Dikarya</taxon>
        <taxon>Basidiomycota</taxon>
        <taxon>Pucciniomycotina</taxon>
        <taxon>Pucciniomycetes</taxon>
        <taxon>Pucciniales</taxon>
        <taxon>Melampsoraceae</taxon>
        <taxon>Melampsora</taxon>
    </lineage>
</organism>
<dbReference type="OrthoDB" id="10426830at2759"/>
<dbReference type="Proteomes" id="UP000001072">
    <property type="component" value="Unassembled WGS sequence"/>
</dbReference>
<sequence>MRQKILVILIALSVFYTSNAIPTHASSLIEPLLIAEGDDSSFVAIDSGILGFPTHSIDANSIDIKSRGGAPKFGLMGSRIQLSSQEKFINFLSDNFYDFRYYPSIETLNMHKRIATRIIQEKNKNLQSLAQSILNFGDLFERRSLDWETNTKKKFVIPCINEALEVLEESSLKPRERLWIVGILLRIKTFFSKESRFYLKDFRDGYHVSRGEAEISLLTGQEKAIDAELAHMFDSRNGHQDMNISNQVLREPLERIKIINQFKMDILESNPSFTPTKLIKEIHDDLLRLSVPLKFSDSKNLLENIKLLILDDHSTQFEKEFADHIFCDHIWVFHAQEQQLWKATKLSENPLFWKKEMFTRAVWKLRSISRLSETPSILKPFENFKTLKVDDFQNALSELNRASGYAGVRILYALSTAAWLRQDLYEIFKEFVLRLSPVPLNLAKILKTVYPDLNPEVYSKTNFFDLIFHLGNSIIASSRRVILENMLLEKNIVQPELLEKYQDIKWTTPPSDHSQFNNLLSTLMVVFQEKRLTKRPDDKLLLFEYMIGVKSYASNGSEHMKNLLQNEIKDRTVECEFFKQAEKSTLISGISPGCVQKHIFWAQGLGHLFIPHFDQSISSMKCIIQCNHSRE</sequence>
<name>F4RGI5_MELLP</name>
<dbReference type="InParanoid" id="F4RGI5"/>
<accession>F4RGI5</accession>
<keyword evidence="3" id="KW-1185">Reference proteome</keyword>
<dbReference type="GeneID" id="18922441"/>
<proteinExistence type="predicted"/>
<gene>
    <name evidence="2" type="ORF">MELLADRAFT_104919</name>
</gene>
<feature type="chain" id="PRO_5003315192" description="Secreted protein" evidence="1">
    <location>
        <begin position="21"/>
        <end position="631"/>
    </location>
</feature>
<feature type="signal peptide" evidence="1">
    <location>
        <begin position="1"/>
        <end position="20"/>
    </location>
</feature>